<dbReference type="RefSeq" id="WP_076401403.1">
    <property type="nucleotide sequence ID" value="NZ_FTOA01000006.1"/>
</dbReference>
<feature type="domain" description="ABC transmembrane type-1" evidence="9">
    <location>
        <begin position="62"/>
        <end position="250"/>
    </location>
</feature>
<evidence type="ECO:0000313" key="11">
    <source>
        <dbReference type="Proteomes" id="UP000185678"/>
    </source>
</evidence>
<evidence type="ECO:0000256" key="3">
    <source>
        <dbReference type="ARBA" id="ARBA00022475"/>
    </source>
</evidence>
<feature type="transmembrane region" description="Helical" evidence="8">
    <location>
        <begin position="232"/>
        <end position="252"/>
    </location>
</feature>
<dbReference type="STRING" id="80876.SAMN05421779_10678"/>
<feature type="transmembrane region" description="Helical" evidence="8">
    <location>
        <begin position="134"/>
        <end position="153"/>
    </location>
</feature>
<keyword evidence="4" id="KW-0997">Cell inner membrane</keyword>
<dbReference type="Proteomes" id="UP000185678">
    <property type="component" value="Unassembled WGS sequence"/>
</dbReference>
<reference evidence="10 11" key="1">
    <citation type="submission" date="2017-01" db="EMBL/GenBank/DDBJ databases">
        <authorList>
            <person name="Mah S.A."/>
            <person name="Swanson W.J."/>
            <person name="Moy G.W."/>
            <person name="Vacquier V.D."/>
        </authorList>
    </citation>
    <scope>NUCLEOTIDE SEQUENCE [LARGE SCALE GENOMIC DNA]</scope>
    <source>
        <strain evidence="10 11">DSM 11589</strain>
    </source>
</reference>
<feature type="transmembrane region" description="Helical" evidence="8">
    <location>
        <begin position="100"/>
        <end position="122"/>
    </location>
</feature>
<evidence type="ECO:0000256" key="4">
    <source>
        <dbReference type="ARBA" id="ARBA00022519"/>
    </source>
</evidence>
<comment type="subcellular location">
    <subcellularLocation>
        <location evidence="1">Cell inner membrane</location>
        <topology evidence="1">Multi-pass membrane protein</topology>
    </subcellularLocation>
    <subcellularLocation>
        <location evidence="8">Cell membrane</location>
        <topology evidence="8">Multi-pass membrane protein</topology>
    </subcellularLocation>
</comment>
<feature type="transmembrane region" description="Helical" evidence="8">
    <location>
        <begin position="12"/>
        <end position="31"/>
    </location>
</feature>
<dbReference type="PANTHER" id="PTHR43357:SF4">
    <property type="entry name" value="INNER MEMBRANE ABC TRANSPORTER PERMEASE PROTEIN YDCV"/>
    <property type="match status" value="1"/>
</dbReference>
<dbReference type="PROSITE" id="PS50928">
    <property type="entry name" value="ABC_TM1"/>
    <property type="match status" value="1"/>
</dbReference>
<accession>A0A1N7P5N9</accession>
<dbReference type="OrthoDB" id="9782004at2"/>
<dbReference type="AlphaFoldDB" id="A0A1N7P5N9"/>
<evidence type="ECO:0000256" key="7">
    <source>
        <dbReference type="ARBA" id="ARBA00023136"/>
    </source>
</evidence>
<dbReference type="GO" id="GO:0055085">
    <property type="term" value="P:transmembrane transport"/>
    <property type="evidence" value="ECO:0007669"/>
    <property type="project" value="InterPro"/>
</dbReference>
<evidence type="ECO:0000313" key="10">
    <source>
        <dbReference type="EMBL" id="SIT05836.1"/>
    </source>
</evidence>
<organism evidence="10 11">
    <name type="scientific">Insolitispirillum peregrinum</name>
    <dbReference type="NCBI Taxonomy" id="80876"/>
    <lineage>
        <taxon>Bacteria</taxon>
        <taxon>Pseudomonadati</taxon>
        <taxon>Pseudomonadota</taxon>
        <taxon>Alphaproteobacteria</taxon>
        <taxon>Rhodospirillales</taxon>
        <taxon>Novispirillaceae</taxon>
        <taxon>Insolitispirillum</taxon>
    </lineage>
</organism>
<comment type="similarity">
    <text evidence="8">Belongs to the binding-protein-dependent transport system permease family.</text>
</comment>
<keyword evidence="7 8" id="KW-0472">Membrane</keyword>
<dbReference type="Gene3D" id="1.10.3720.10">
    <property type="entry name" value="MetI-like"/>
    <property type="match status" value="1"/>
</dbReference>
<evidence type="ECO:0000259" key="9">
    <source>
        <dbReference type="PROSITE" id="PS50928"/>
    </source>
</evidence>
<dbReference type="SUPFAM" id="SSF161098">
    <property type="entry name" value="MetI-like"/>
    <property type="match status" value="1"/>
</dbReference>
<keyword evidence="5 8" id="KW-0812">Transmembrane</keyword>
<evidence type="ECO:0000256" key="5">
    <source>
        <dbReference type="ARBA" id="ARBA00022692"/>
    </source>
</evidence>
<keyword evidence="11" id="KW-1185">Reference proteome</keyword>
<evidence type="ECO:0000256" key="6">
    <source>
        <dbReference type="ARBA" id="ARBA00022989"/>
    </source>
</evidence>
<dbReference type="PANTHER" id="PTHR43357">
    <property type="entry name" value="INNER MEMBRANE ABC TRANSPORTER PERMEASE PROTEIN YDCV"/>
    <property type="match status" value="1"/>
</dbReference>
<dbReference type="CDD" id="cd06261">
    <property type="entry name" value="TM_PBP2"/>
    <property type="match status" value="1"/>
</dbReference>
<dbReference type="Pfam" id="PF00528">
    <property type="entry name" value="BPD_transp_1"/>
    <property type="match status" value="1"/>
</dbReference>
<name>A0A1N7P5N9_9PROT</name>
<evidence type="ECO:0000256" key="1">
    <source>
        <dbReference type="ARBA" id="ARBA00004429"/>
    </source>
</evidence>
<keyword evidence="2 8" id="KW-0813">Transport</keyword>
<sequence>MKPSKLILNGTVGLILLWLIIPVVIVMPMSFSSARFLSFPPPSWSTRWYEAYLASAAWMDATKVSLTLAVLSAVIATVLGTAAAYALNLSGSKLVRNLQVLLFLPVVVPIIITAVGVFVVYANVGLLATMTGLVLANVMLGLPYVVTSVLVGLRKFDPAQEMVSRSLGMNRLRTFFIVVLPQIRPSVISGLLFAFISALDETVVALFISGGENQTLTKRMFTALRDEIDPTIAAISTLLTATSFLVVMLVALSARNDSARVVADDDA</sequence>
<keyword evidence="3" id="KW-1003">Cell membrane</keyword>
<feature type="transmembrane region" description="Helical" evidence="8">
    <location>
        <begin position="174"/>
        <end position="196"/>
    </location>
</feature>
<evidence type="ECO:0000256" key="8">
    <source>
        <dbReference type="RuleBase" id="RU363032"/>
    </source>
</evidence>
<proteinExistence type="inferred from homology"/>
<feature type="transmembrane region" description="Helical" evidence="8">
    <location>
        <begin position="66"/>
        <end position="88"/>
    </location>
</feature>
<dbReference type="GO" id="GO:0005886">
    <property type="term" value="C:plasma membrane"/>
    <property type="evidence" value="ECO:0007669"/>
    <property type="project" value="UniProtKB-SubCell"/>
</dbReference>
<gene>
    <name evidence="10" type="ORF">SAMN05421779_10678</name>
</gene>
<evidence type="ECO:0000256" key="2">
    <source>
        <dbReference type="ARBA" id="ARBA00022448"/>
    </source>
</evidence>
<dbReference type="EMBL" id="FTOA01000006">
    <property type="protein sequence ID" value="SIT05836.1"/>
    <property type="molecule type" value="Genomic_DNA"/>
</dbReference>
<dbReference type="InterPro" id="IPR035906">
    <property type="entry name" value="MetI-like_sf"/>
</dbReference>
<keyword evidence="6 8" id="KW-1133">Transmembrane helix</keyword>
<dbReference type="InterPro" id="IPR000515">
    <property type="entry name" value="MetI-like"/>
</dbReference>
<protein>
    <submittedName>
        <fullName evidence="10">Putative spermidine/putrescine transport system permease protein</fullName>
    </submittedName>
</protein>